<evidence type="ECO:0000313" key="1">
    <source>
        <dbReference type="EMBL" id="SHI08075.1"/>
    </source>
</evidence>
<gene>
    <name evidence="1" type="ORF">SAMN02746098_02332</name>
</gene>
<dbReference type="EMBL" id="FQXJ01000007">
    <property type="protein sequence ID" value="SHI08075.1"/>
    <property type="molecule type" value="Genomic_DNA"/>
</dbReference>
<sequence length="51" mass="5928">MSTDYEFISLDLYQECIEPLDTDSQTKMIAGKEHKAYQHASQWTTIHPDLP</sequence>
<keyword evidence="2" id="KW-1185">Reference proteome</keyword>
<organism evidence="1 2">
    <name type="scientific">Desulfosporosinus lacus DSM 15449</name>
    <dbReference type="NCBI Taxonomy" id="1121420"/>
    <lineage>
        <taxon>Bacteria</taxon>
        <taxon>Bacillati</taxon>
        <taxon>Bacillota</taxon>
        <taxon>Clostridia</taxon>
        <taxon>Eubacteriales</taxon>
        <taxon>Desulfitobacteriaceae</taxon>
        <taxon>Desulfosporosinus</taxon>
    </lineage>
</organism>
<protein>
    <submittedName>
        <fullName evidence="1">Uncharacterized protein</fullName>
    </submittedName>
</protein>
<evidence type="ECO:0000313" key="2">
    <source>
        <dbReference type="Proteomes" id="UP000183954"/>
    </source>
</evidence>
<reference evidence="2" key="1">
    <citation type="submission" date="2016-11" db="EMBL/GenBank/DDBJ databases">
        <authorList>
            <person name="Varghese N."/>
            <person name="Submissions S."/>
        </authorList>
    </citation>
    <scope>NUCLEOTIDE SEQUENCE [LARGE SCALE GENOMIC DNA]</scope>
    <source>
        <strain evidence="2">DSM 15449</strain>
    </source>
</reference>
<dbReference type="RefSeq" id="WP_200797906.1">
    <property type="nucleotide sequence ID" value="NZ_FQXJ01000007.1"/>
</dbReference>
<proteinExistence type="predicted"/>
<dbReference type="AlphaFoldDB" id="A0A1M5Y7L0"/>
<dbReference type="Proteomes" id="UP000183954">
    <property type="component" value="Unassembled WGS sequence"/>
</dbReference>
<name>A0A1M5Y7L0_9FIRM</name>
<accession>A0A1M5Y7L0</accession>